<dbReference type="EMBL" id="JAPJDO010000023">
    <property type="protein sequence ID" value="MCX2939343.1"/>
    <property type="molecule type" value="Genomic_DNA"/>
</dbReference>
<evidence type="ECO:0000313" key="1">
    <source>
        <dbReference type="EMBL" id="MCX2939343.1"/>
    </source>
</evidence>
<proteinExistence type="predicted"/>
<dbReference type="SUPFAM" id="SSF52777">
    <property type="entry name" value="CoA-dependent acyltransferases"/>
    <property type="match status" value="1"/>
</dbReference>
<organism evidence="1 2">
    <name type="scientific">Mycobacterium pinniadriaticum</name>
    <dbReference type="NCBI Taxonomy" id="2994102"/>
    <lineage>
        <taxon>Bacteria</taxon>
        <taxon>Bacillati</taxon>
        <taxon>Actinomycetota</taxon>
        <taxon>Actinomycetes</taxon>
        <taxon>Mycobacteriales</taxon>
        <taxon>Mycobacteriaceae</taxon>
        <taxon>Mycobacterium</taxon>
    </lineage>
</organism>
<accession>A0ABT3SJL6</accession>
<dbReference type="InterPro" id="IPR023213">
    <property type="entry name" value="CAT-like_dom_sf"/>
</dbReference>
<dbReference type="RefSeq" id="WP_265999204.1">
    <property type="nucleotide sequence ID" value="NZ_JAPJDN010000023.1"/>
</dbReference>
<evidence type="ECO:0000313" key="2">
    <source>
        <dbReference type="Proteomes" id="UP001300745"/>
    </source>
</evidence>
<sequence>MDSTLAYIDQGSFMGLRALGRGPLAQYGWIYEHPVDLDALRRFHHNLGHGLLGRRIERSPLPFGRDHWVTWRGPADVDIAATARPRAEVMDWFDEQLRIPIDPEGGPSWRLAMQPLTEGGAAITLVASHSICDGLAITLAIKQAARGETWELGYPEPNARTRGRALREDTAEILRAVPDFAKAVVAAVRLAGNNRTEMTSSLGRSAARPAKLDGAALVTVPALAAFIDEGQWQARMESLGGTSNSLFAGIAAKLGQTMGRVDGAGMVRLQFPVSERTEGDTRANALTGMTLTVDPSDVTTSLRAVRAELKRSLSALSEARFELLGPVALAPLIPAGLVRRLEGMALGAGAPVGCSNLGKLDVAVNRPDGTDAEFLVLRQLESRVTADILDRLGGTLFLASGQVNGKVTLTVSAWRPGGPNSKDQLKATVGQVLDDFGLTATME</sequence>
<protein>
    <recommendedName>
        <fullName evidence="3">Diacylglycerol O-acyltransferase</fullName>
    </recommendedName>
</protein>
<dbReference type="Gene3D" id="3.30.559.10">
    <property type="entry name" value="Chloramphenicol acetyltransferase-like domain"/>
    <property type="match status" value="1"/>
</dbReference>
<name>A0ABT3SJL6_9MYCO</name>
<reference evidence="1 2" key="1">
    <citation type="submission" date="2022-11" db="EMBL/GenBank/DDBJ databases">
        <title>Mycobacterium sp. nov.</title>
        <authorList>
            <person name="Papic B."/>
            <person name="Spicic S."/>
            <person name="Duvnjak S."/>
        </authorList>
    </citation>
    <scope>NUCLEOTIDE SEQUENCE [LARGE SCALE GENOMIC DNA]</scope>
    <source>
        <strain evidence="1 2">CVI_P4</strain>
    </source>
</reference>
<gene>
    <name evidence="1" type="ORF">ORI27_21850</name>
</gene>
<comment type="caution">
    <text evidence="1">The sequence shown here is derived from an EMBL/GenBank/DDBJ whole genome shotgun (WGS) entry which is preliminary data.</text>
</comment>
<keyword evidence="2" id="KW-1185">Reference proteome</keyword>
<evidence type="ECO:0008006" key="3">
    <source>
        <dbReference type="Google" id="ProtNLM"/>
    </source>
</evidence>
<dbReference type="Proteomes" id="UP001300745">
    <property type="component" value="Unassembled WGS sequence"/>
</dbReference>